<protein>
    <submittedName>
        <fullName evidence="1">Uncharacterized protein</fullName>
    </submittedName>
</protein>
<gene>
    <name evidence="1" type="ORF">BaRGS_00020962</name>
</gene>
<evidence type="ECO:0000313" key="2">
    <source>
        <dbReference type="Proteomes" id="UP001519460"/>
    </source>
</evidence>
<accession>A0ABD0KLF6</accession>
<reference evidence="1 2" key="1">
    <citation type="journal article" date="2023" name="Sci. Data">
        <title>Genome assembly of the Korean intertidal mud-creeper Batillaria attramentaria.</title>
        <authorList>
            <person name="Patra A.K."/>
            <person name="Ho P.T."/>
            <person name="Jun S."/>
            <person name="Lee S.J."/>
            <person name="Kim Y."/>
            <person name="Won Y.J."/>
        </authorList>
    </citation>
    <scope>NUCLEOTIDE SEQUENCE [LARGE SCALE GENOMIC DNA]</scope>
    <source>
        <strain evidence="1">Wonlab-2016</strain>
    </source>
</reference>
<keyword evidence="2" id="KW-1185">Reference proteome</keyword>
<comment type="caution">
    <text evidence="1">The sequence shown here is derived from an EMBL/GenBank/DDBJ whole genome shotgun (WGS) entry which is preliminary data.</text>
</comment>
<evidence type="ECO:0000313" key="1">
    <source>
        <dbReference type="EMBL" id="KAK7487821.1"/>
    </source>
</evidence>
<sequence>MEDSETGDVHCMHAAAMREGRADWLIVKWNNNQDICLNLFNEKVDRSWLTPWTLYRQNYSHIEITRITRRPSLEKSVRRLYTGRQ</sequence>
<name>A0ABD0KLF6_9CAEN</name>
<organism evidence="1 2">
    <name type="scientific">Batillaria attramentaria</name>
    <dbReference type="NCBI Taxonomy" id="370345"/>
    <lineage>
        <taxon>Eukaryota</taxon>
        <taxon>Metazoa</taxon>
        <taxon>Spiralia</taxon>
        <taxon>Lophotrochozoa</taxon>
        <taxon>Mollusca</taxon>
        <taxon>Gastropoda</taxon>
        <taxon>Caenogastropoda</taxon>
        <taxon>Sorbeoconcha</taxon>
        <taxon>Cerithioidea</taxon>
        <taxon>Batillariidae</taxon>
        <taxon>Batillaria</taxon>
    </lineage>
</organism>
<dbReference type="AlphaFoldDB" id="A0ABD0KLF6"/>
<dbReference type="EMBL" id="JACVVK020000159">
    <property type="protein sequence ID" value="KAK7487821.1"/>
    <property type="molecule type" value="Genomic_DNA"/>
</dbReference>
<dbReference type="Proteomes" id="UP001519460">
    <property type="component" value="Unassembled WGS sequence"/>
</dbReference>
<proteinExistence type="predicted"/>